<keyword evidence="4" id="KW-0175">Coiled coil</keyword>
<dbReference type="EMBL" id="JBFMIA010000012">
    <property type="protein sequence ID" value="MEW9502598.1"/>
    <property type="molecule type" value="Genomic_DNA"/>
</dbReference>
<comment type="caution">
    <text evidence="6">The sequence shown here is derived from an EMBL/GenBank/DDBJ whole genome shotgun (WGS) entry which is preliminary data.</text>
</comment>
<dbReference type="RefSeq" id="WP_367780090.1">
    <property type="nucleotide sequence ID" value="NZ_JBFMIA010000012.1"/>
</dbReference>
<evidence type="ECO:0000256" key="4">
    <source>
        <dbReference type="SAM" id="Coils"/>
    </source>
</evidence>
<evidence type="ECO:0000259" key="5">
    <source>
        <dbReference type="Pfam" id="PF13476"/>
    </source>
</evidence>
<protein>
    <recommendedName>
        <fullName evidence="3">Nuclease SbcCD subunit C</fullName>
    </recommendedName>
</protein>
<comment type="similarity">
    <text evidence="1">Belongs to the SMC family. SbcC subfamily.</text>
</comment>
<dbReference type="SUPFAM" id="SSF52540">
    <property type="entry name" value="P-loop containing nucleoside triphosphate hydrolases"/>
    <property type="match status" value="1"/>
</dbReference>
<evidence type="ECO:0000256" key="2">
    <source>
        <dbReference type="ARBA" id="ARBA00011322"/>
    </source>
</evidence>
<dbReference type="NCBIfam" id="TIGR03185">
    <property type="entry name" value="DNA_S_dndD"/>
    <property type="match status" value="1"/>
</dbReference>
<gene>
    <name evidence="6" type="primary">dndD</name>
    <name evidence="6" type="ORF">AB1471_12445</name>
</gene>
<evidence type="ECO:0000256" key="3">
    <source>
        <dbReference type="ARBA" id="ARBA00013368"/>
    </source>
</evidence>
<dbReference type="InterPro" id="IPR017599">
    <property type="entry name" value="DNA_S_DndD"/>
</dbReference>
<accession>A0ABV3Q717</accession>
<dbReference type="InterPro" id="IPR038729">
    <property type="entry name" value="Rad50/SbcC_AAA"/>
</dbReference>
<evidence type="ECO:0000256" key="1">
    <source>
        <dbReference type="ARBA" id="ARBA00006930"/>
    </source>
</evidence>
<reference evidence="6 7" key="1">
    <citation type="journal article" date="1979" name="Int. J. Syst. Evol. Microbiol.">
        <title>Bacillus globisporus subsp. marinus subsp. nov.</title>
        <authorList>
            <person name="Liu H."/>
        </authorList>
    </citation>
    <scope>NUCLEOTIDE SEQUENCE [LARGE SCALE GENOMIC DNA]</scope>
    <source>
        <strain evidence="6 7">DSM 1297</strain>
    </source>
</reference>
<dbReference type="PANTHER" id="PTHR32114">
    <property type="entry name" value="ABC TRANSPORTER ABCH.3"/>
    <property type="match status" value="1"/>
</dbReference>
<comment type="subunit">
    <text evidence="2">Heterodimer of SbcC and SbcD.</text>
</comment>
<organism evidence="6 7">
    <name type="scientific">Jeotgalibacillus marinus</name>
    <dbReference type="NCBI Taxonomy" id="86667"/>
    <lineage>
        <taxon>Bacteria</taxon>
        <taxon>Bacillati</taxon>
        <taxon>Bacillota</taxon>
        <taxon>Bacilli</taxon>
        <taxon>Bacillales</taxon>
        <taxon>Caryophanaceae</taxon>
        <taxon>Jeotgalibacillus</taxon>
    </lineage>
</organism>
<dbReference type="PANTHER" id="PTHR32114:SF2">
    <property type="entry name" value="ABC TRANSPORTER ABCH.3"/>
    <property type="match status" value="1"/>
</dbReference>
<name>A0ABV3Q717_9BACL</name>
<feature type="coiled-coil region" evidence="4">
    <location>
        <begin position="446"/>
        <end position="473"/>
    </location>
</feature>
<evidence type="ECO:0000313" key="7">
    <source>
        <dbReference type="Proteomes" id="UP001556040"/>
    </source>
</evidence>
<feature type="coiled-coil region" evidence="4">
    <location>
        <begin position="221"/>
        <end position="294"/>
    </location>
</feature>
<sequence>MIFKKITLVNLGPYKNLNTINFPTKKDANTILIGGKNGAGKTTFLSAVRLALYGPLTYGYRTETREYFKKVSSLFNNAAIKNGENHFRVRIDFSIVENFKRFECSIYRDWSIENEKIKEEVYVIRDGKHLNEADKDRFFTSLRNNFPPSLLELCLFDGEEISKIISNDKMSEYLRELSSKIFNLDLFTNLENDLKIYSSQSIDNKQTKELFEEESQISDQLRDVNERISTLSTKKEKLSTNLLDLQSEIENTQKNFSLHGGIVYEEREKLYNEISRIEAARKNLNDDIKNFIAKELPFFMSISLLRNSVKQLDLEEDFHISQVLSKKIKSLPISELLFESNIQSNKKNNENLLNLLQEKLTTNDDVNLIHYASNAEAQQVRSLNSSINEERFVSVNQKIQDQKKLLIEVQNIKKQLQDNNETSEFNEMLTSISSMTTTSKEIQFEIDHLSKEIDMANSEQADLEKKHEKISKKLHGVKKKNSSFEHSEKIISVSEQFRRIQLRGKLQDVEYFSTRMLKRLFRKKDFINTIKIDPTDFTITILNTEDVPVNKDNLSAGEKELLILSIIWGVFTSSKRELPFIFDTLLGRLDNEHKRSVCTSLIPKFGKQVIVLSTDSEIDAKLHGEMHPYISEEYTLDYDVTNKRTNIKKGFFEG</sequence>
<dbReference type="InterPro" id="IPR027417">
    <property type="entry name" value="P-loop_NTPase"/>
</dbReference>
<proteinExistence type="inferred from homology"/>
<feature type="domain" description="Rad50/SbcC-type AAA" evidence="5">
    <location>
        <begin position="5"/>
        <end position="236"/>
    </location>
</feature>
<dbReference type="Pfam" id="PF13476">
    <property type="entry name" value="AAA_23"/>
    <property type="match status" value="1"/>
</dbReference>
<dbReference type="Gene3D" id="3.40.50.300">
    <property type="entry name" value="P-loop containing nucleotide triphosphate hydrolases"/>
    <property type="match status" value="2"/>
</dbReference>
<dbReference type="Proteomes" id="UP001556040">
    <property type="component" value="Unassembled WGS sequence"/>
</dbReference>
<keyword evidence="7" id="KW-1185">Reference proteome</keyword>
<evidence type="ECO:0000313" key="6">
    <source>
        <dbReference type="EMBL" id="MEW9502598.1"/>
    </source>
</evidence>